<evidence type="ECO:0000259" key="9">
    <source>
        <dbReference type="PROSITE" id="PS51747"/>
    </source>
</evidence>
<dbReference type="CDD" id="cd01285">
    <property type="entry name" value="nucleoside_deaminase"/>
    <property type="match status" value="1"/>
</dbReference>
<comment type="catalytic activity">
    <reaction evidence="7 8">
        <text>adenosine(34) in tRNA + H2O + H(+) = inosine(34) in tRNA + NH4(+)</text>
        <dbReference type="Rhea" id="RHEA:43168"/>
        <dbReference type="Rhea" id="RHEA-COMP:10373"/>
        <dbReference type="Rhea" id="RHEA-COMP:10374"/>
        <dbReference type="ChEBI" id="CHEBI:15377"/>
        <dbReference type="ChEBI" id="CHEBI:15378"/>
        <dbReference type="ChEBI" id="CHEBI:28938"/>
        <dbReference type="ChEBI" id="CHEBI:74411"/>
        <dbReference type="ChEBI" id="CHEBI:82852"/>
        <dbReference type="EC" id="3.5.4.33"/>
    </reaction>
</comment>
<reference evidence="11" key="1">
    <citation type="submission" date="2017-04" db="EMBL/GenBank/DDBJ databases">
        <authorList>
            <person name="Varghese N."/>
            <person name="Submissions S."/>
        </authorList>
    </citation>
    <scope>NUCLEOTIDE SEQUENCE [LARGE SCALE GENOMIC DNA]</scope>
    <source>
        <strain evidence="11">RKEM611</strain>
    </source>
</reference>
<keyword evidence="3 8" id="KW-0819">tRNA processing</keyword>
<dbReference type="EC" id="3.5.4.33" evidence="8"/>
<dbReference type="AlphaFoldDB" id="A0A1Y6B2E6"/>
<keyword evidence="5 8" id="KW-0378">Hydrolase</keyword>
<comment type="function">
    <text evidence="8">Catalyzes the deamination of adenosine to inosine at the wobble position 34 of tRNA(Arg2).</text>
</comment>
<dbReference type="HAMAP" id="MF_00972">
    <property type="entry name" value="tRNA_aden_deaminase"/>
    <property type="match status" value="1"/>
</dbReference>
<gene>
    <name evidence="8" type="primary">tadA</name>
    <name evidence="10" type="ORF">SAMN06296036_10194</name>
</gene>
<evidence type="ECO:0000256" key="6">
    <source>
        <dbReference type="ARBA" id="ARBA00022833"/>
    </source>
</evidence>
<dbReference type="InterPro" id="IPR002125">
    <property type="entry name" value="CMP_dCMP_dom"/>
</dbReference>
<dbReference type="GO" id="GO:0052717">
    <property type="term" value="F:tRNA-specific adenosine-34 deaminase activity"/>
    <property type="evidence" value="ECO:0007669"/>
    <property type="project" value="UniProtKB-UniRule"/>
</dbReference>
<keyword evidence="4 8" id="KW-0479">Metal-binding</keyword>
<evidence type="ECO:0000313" key="11">
    <source>
        <dbReference type="Proteomes" id="UP000192907"/>
    </source>
</evidence>
<sequence>MALALSLARSAAMIDEVPVGAVITFQDRLLCTGLNLRETLQDPTAHAELLAIKKAAKLLGTWRLVDCDLFVTLEPCVMCSGAIFQSRFRRVVYGTADPKGGALGSLYSIHQDERLNHAFPVEHGLFADECSQVLKDFFRRKRRPKQKDD</sequence>
<dbReference type="NCBIfam" id="NF008113">
    <property type="entry name" value="PRK10860.1"/>
    <property type="match status" value="1"/>
</dbReference>
<comment type="similarity">
    <text evidence="1">Belongs to the cytidine and deoxycytidylate deaminase family. ADAT2 subfamily.</text>
</comment>
<dbReference type="SUPFAM" id="SSF53927">
    <property type="entry name" value="Cytidine deaminase-like"/>
    <property type="match status" value="1"/>
</dbReference>
<feature type="domain" description="CMP/dCMP-type deaminase" evidence="9">
    <location>
        <begin position="1"/>
        <end position="122"/>
    </location>
</feature>
<comment type="cofactor">
    <cofactor evidence="8">
        <name>Zn(2+)</name>
        <dbReference type="ChEBI" id="CHEBI:29105"/>
    </cofactor>
    <text evidence="8">Binds 1 zinc ion per subunit.</text>
</comment>
<dbReference type="InterPro" id="IPR028883">
    <property type="entry name" value="tRNA_aden_deaminase"/>
</dbReference>
<accession>A0A1Y6B2E6</accession>
<organism evidence="10 11">
    <name type="scientific">Pseudobacteriovorax antillogorgiicola</name>
    <dbReference type="NCBI Taxonomy" id="1513793"/>
    <lineage>
        <taxon>Bacteria</taxon>
        <taxon>Pseudomonadati</taxon>
        <taxon>Bdellovibrionota</taxon>
        <taxon>Oligoflexia</taxon>
        <taxon>Oligoflexales</taxon>
        <taxon>Pseudobacteriovoracaceae</taxon>
        <taxon>Pseudobacteriovorax</taxon>
    </lineage>
</organism>
<evidence type="ECO:0000256" key="4">
    <source>
        <dbReference type="ARBA" id="ARBA00022723"/>
    </source>
</evidence>
<feature type="active site" description="Proton donor" evidence="8">
    <location>
        <position position="48"/>
    </location>
</feature>
<dbReference type="PANTHER" id="PTHR11079:SF202">
    <property type="entry name" value="TRNA-SPECIFIC ADENOSINE DEAMINASE"/>
    <property type="match status" value="1"/>
</dbReference>
<dbReference type="GO" id="GO:0002100">
    <property type="term" value="P:tRNA wobble adenosine to inosine editing"/>
    <property type="evidence" value="ECO:0007669"/>
    <property type="project" value="UniProtKB-UniRule"/>
</dbReference>
<evidence type="ECO:0000313" key="10">
    <source>
        <dbReference type="EMBL" id="SME88013.1"/>
    </source>
</evidence>
<feature type="binding site" evidence="8">
    <location>
        <position position="46"/>
    </location>
    <ligand>
        <name>Zn(2+)</name>
        <dbReference type="ChEBI" id="CHEBI:29105"/>
        <note>catalytic</note>
    </ligand>
</feature>
<evidence type="ECO:0000256" key="3">
    <source>
        <dbReference type="ARBA" id="ARBA00022694"/>
    </source>
</evidence>
<feature type="binding site" evidence="8">
    <location>
        <position position="76"/>
    </location>
    <ligand>
        <name>Zn(2+)</name>
        <dbReference type="ChEBI" id="CHEBI:29105"/>
        <note>catalytic</note>
    </ligand>
</feature>
<name>A0A1Y6B2E6_9BACT</name>
<comment type="subunit">
    <text evidence="2 8">Homodimer.</text>
</comment>
<dbReference type="InterPro" id="IPR016192">
    <property type="entry name" value="APOBEC/CMP_deaminase_Zn-bd"/>
</dbReference>
<evidence type="ECO:0000256" key="2">
    <source>
        <dbReference type="ARBA" id="ARBA00011738"/>
    </source>
</evidence>
<evidence type="ECO:0000256" key="1">
    <source>
        <dbReference type="ARBA" id="ARBA00010669"/>
    </source>
</evidence>
<keyword evidence="6 8" id="KW-0862">Zinc</keyword>
<dbReference type="Proteomes" id="UP000192907">
    <property type="component" value="Unassembled WGS sequence"/>
</dbReference>
<dbReference type="PROSITE" id="PS00903">
    <property type="entry name" value="CYT_DCMP_DEAMINASES_1"/>
    <property type="match status" value="1"/>
</dbReference>
<evidence type="ECO:0000256" key="5">
    <source>
        <dbReference type="ARBA" id="ARBA00022801"/>
    </source>
</evidence>
<dbReference type="FunFam" id="3.40.140.10:FF:000005">
    <property type="entry name" value="tRNA-specific adenosine deaminase"/>
    <property type="match status" value="1"/>
</dbReference>
<dbReference type="InterPro" id="IPR016193">
    <property type="entry name" value="Cytidine_deaminase-like"/>
</dbReference>
<dbReference type="Gene3D" id="3.40.140.10">
    <property type="entry name" value="Cytidine Deaminase, domain 2"/>
    <property type="match status" value="1"/>
</dbReference>
<dbReference type="EMBL" id="FWZT01000001">
    <property type="protein sequence ID" value="SME88013.1"/>
    <property type="molecule type" value="Genomic_DNA"/>
</dbReference>
<dbReference type="OrthoDB" id="5292446at2"/>
<proteinExistence type="inferred from homology"/>
<dbReference type="Pfam" id="PF00383">
    <property type="entry name" value="dCMP_cyt_deam_1"/>
    <property type="match status" value="1"/>
</dbReference>
<dbReference type="GO" id="GO:0008270">
    <property type="term" value="F:zinc ion binding"/>
    <property type="evidence" value="ECO:0007669"/>
    <property type="project" value="UniProtKB-UniRule"/>
</dbReference>
<dbReference type="PROSITE" id="PS51747">
    <property type="entry name" value="CYT_DCMP_DEAMINASES_2"/>
    <property type="match status" value="1"/>
</dbReference>
<keyword evidence="11" id="KW-1185">Reference proteome</keyword>
<dbReference type="STRING" id="1513793.SAMN06296036_10194"/>
<feature type="binding site" evidence="8">
    <location>
        <position position="79"/>
    </location>
    <ligand>
        <name>Zn(2+)</name>
        <dbReference type="ChEBI" id="CHEBI:29105"/>
        <note>catalytic</note>
    </ligand>
</feature>
<dbReference type="PANTHER" id="PTHR11079">
    <property type="entry name" value="CYTOSINE DEAMINASE FAMILY MEMBER"/>
    <property type="match status" value="1"/>
</dbReference>
<evidence type="ECO:0000256" key="7">
    <source>
        <dbReference type="ARBA" id="ARBA00048045"/>
    </source>
</evidence>
<evidence type="ECO:0000256" key="8">
    <source>
        <dbReference type="HAMAP-Rule" id="MF_00972"/>
    </source>
</evidence>
<protein>
    <recommendedName>
        <fullName evidence="8">tRNA-specific adenosine deaminase</fullName>
        <ecNumber evidence="8">3.5.4.33</ecNumber>
    </recommendedName>
</protein>